<dbReference type="HOGENOM" id="CLU_598739_0_0_1"/>
<accession>A0A0C2WJ13</accession>
<dbReference type="EMBL" id="KN824307">
    <property type="protein sequence ID" value="KIM26358.1"/>
    <property type="molecule type" value="Genomic_DNA"/>
</dbReference>
<sequence length="414" mass="47119">MNAASLPAEIWLTVFEYAMFVGSIFSTDLAADSIENPYAIHYWLQLPAAGDIVLQQWAIIRQVCRFWQSLVDHPQIRYRFFVDVPDVITQEALLKAQRIQGSSLWSPTLTKTIRRAYHESSVMERILSSLPKDAISHASIITDVDDKLGQLIAGLIRTEFFPALCSNLPFLTFLSLHSTHSFRMPPEVSLQMGSLRALEFSTPMNILGRPSFNQWSLPCLRHMKIGNIVDVSDFNRFLKALPLFGGKLEYLHITVRRWDGDENEFSDIEGKSVTELWDHCPNLQRLHIPLHLVINYKPPSHHPLRYLTNSDRSSQYASLLATSENPPGDLKDTTIAFCQAVPHLVALRDSHDWTSVESHTMIPGATEGENAVTEREREVCRLMVETVVQMRTLGMTVRVEDKYGNSWEEVSDKD</sequence>
<keyword evidence="2" id="KW-1185">Reference proteome</keyword>
<name>A0A0C2WJ13_SERVB</name>
<dbReference type="AlphaFoldDB" id="A0A0C2WJ13"/>
<dbReference type="Gene3D" id="3.80.10.10">
    <property type="entry name" value="Ribonuclease Inhibitor"/>
    <property type="match status" value="1"/>
</dbReference>
<dbReference type="SUPFAM" id="SSF52047">
    <property type="entry name" value="RNI-like"/>
    <property type="match status" value="1"/>
</dbReference>
<evidence type="ECO:0000313" key="2">
    <source>
        <dbReference type="Proteomes" id="UP000054097"/>
    </source>
</evidence>
<evidence type="ECO:0008006" key="3">
    <source>
        <dbReference type="Google" id="ProtNLM"/>
    </source>
</evidence>
<proteinExistence type="predicted"/>
<dbReference type="Proteomes" id="UP000054097">
    <property type="component" value="Unassembled WGS sequence"/>
</dbReference>
<reference evidence="2" key="2">
    <citation type="submission" date="2015-01" db="EMBL/GenBank/DDBJ databases">
        <title>Evolutionary Origins and Diversification of the Mycorrhizal Mutualists.</title>
        <authorList>
            <consortium name="DOE Joint Genome Institute"/>
            <consortium name="Mycorrhizal Genomics Consortium"/>
            <person name="Kohler A."/>
            <person name="Kuo A."/>
            <person name="Nagy L.G."/>
            <person name="Floudas D."/>
            <person name="Copeland A."/>
            <person name="Barry K.W."/>
            <person name="Cichocki N."/>
            <person name="Veneault-Fourrey C."/>
            <person name="LaButti K."/>
            <person name="Lindquist E.A."/>
            <person name="Lipzen A."/>
            <person name="Lundell T."/>
            <person name="Morin E."/>
            <person name="Murat C."/>
            <person name="Riley R."/>
            <person name="Ohm R."/>
            <person name="Sun H."/>
            <person name="Tunlid A."/>
            <person name="Henrissat B."/>
            <person name="Grigoriev I.V."/>
            <person name="Hibbett D.S."/>
            <person name="Martin F."/>
        </authorList>
    </citation>
    <scope>NUCLEOTIDE SEQUENCE [LARGE SCALE GENOMIC DNA]</scope>
    <source>
        <strain evidence="2">MAFF 305830</strain>
    </source>
</reference>
<gene>
    <name evidence="1" type="ORF">M408DRAFT_9978</name>
</gene>
<dbReference type="InterPro" id="IPR032675">
    <property type="entry name" value="LRR_dom_sf"/>
</dbReference>
<organism evidence="1 2">
    <name type="scientific">Serendipita vermifera MAFF 305830</name>
    <dbReference type="NCBI Taxonomy" id="933852"/>
    <lineage>
        <taxon>Eukaryota</taxon>
        <taxon>Fungi</taxon>
        <taxon>Dikarya</taxon>
        <taxon>Basidiomycota</taxon>
        <taxon>Agaricomycotina</taxon>
        <taxon>Agaricomycetes</taxon>
        <taxon>Sebacinales</taxon>
        <taxon>Serendipitaceae</taxon>
        <taxon>Serendipita</taxon>
    </lineage>
</organism>
<reference evidence="1 2" key="1">
    <citation type="submission" date="2014-04" db="EMBL/GenBank/DDBJ databases">
        <authorList>
            <consortium name="DOE Joint Genome Institute"/>
            <person name="Kuo A."/>
            <person name="Zuccaro A."/>
            <person name="Kohler A."/>
            <person name="Nagy L.G."/>
            <person name="Floudas D."/>
            <person name="Copeland A."/>
            <person name="Barry K.W."/>
            <person name="Cichocki N."/>
            <person name="Veneault-Fourrey C."/>
            <person name="LaButti K."/>
            <person name="Lindquist E.A."/>
            <person name="Lipzen A."/>
            <person name="Lundell T."/>
            <person name="Morin E."/>
            <person name="Murat C."/>
            <person name="Sun H."/>
            <person name="Tunlid A."/>
            <person name="Henrissat B."/>
            <person name="Grigoriev I.V."/>
            <person name="Hibbett D.S."/>
            <person name="Martin F."/>
            <person name="Nordberg H.P."/>
            <person name="Cantor M.N."/>
            <person name="Hua S.X."/>
        </authorList>
    </citation>
    <scope>NUCLEOTIDE SEQUENCE [LARGE SCALE GENOMIC DNA]</scope>
    <source>
        <strain evidence="1 2">MAFF 305830</strain>
    </source>
</reference>
<protein>
    <recommendedName>
        <fullName evidence="3">F-box domain-containing protein</fullName>
    </recommendedName>
</protein>
<evidence type="ECO:0000313" key="1">
    <source>
        <dbReference type="EMBL" id="KIM26358.1"/>
    </source>
</evidence>